<dbReference type="GO" id="GO:0030007">
    <property type="term" value="P:intracellular potassium ion homeostasis"/>
    <property type="evidence" value="ECO:0007669"/>
    <property type="project" value="TreeGrafter"/>
</dbReference>
<protein>
    <recommendedName>
        <fullName evidence="10">Sodium/potassium-transporting ATPase subunit beta</fullName>
    </recommendedName>
</protein>
<reference evidence="8" key="1">
    <citation type="submission" date="2022-04" db="EMBL/GenBank/DDBJ databases">
        <authorList>
            <person name="Xu L."/>
            <person name="Lv Z."/>
        </authorList>
    </citation>
    <scope>NUCLEOTIDE SEQUENCE</scope>
    <source>
        <strain evidence="8">LV_2022a</strain>
    </source>
</reference>
<dbReference type="Gene3D" id="2.60.40.1660">
    <property type="entry name" value="Na, k-atpase alpha subunit"/>
    <property type="match status" value="1"/>
</dbReference>
<evidence type="ECO:0000256" key="7">
    <source>
        <dbReference type="SAM" id="Phobius"/>
    </source>
</evidence>
<dbReference type="GO" id="GO:0006883">
    <property type="term" value="P:intracellular sodium ion homeostasis"/>
    <property type="evidence" value="ECO:0007669"/>
    <property type="project" value="TreeGrafter"/>
</dbReference>
<dbReference type="PANTHER" id="PTHR11523:SF28">
    <property type="entry name" value="NA_K-ATPASE BETA SUBUNIT ISOFORM 4-RELATED"/>
    <property type="match status" value="1"/>
</dbReference>
<comment type="similarity">
    <text evidence="2">Belongs to the X(+)/potassium ATPases subunit beta family.</text>
</comment>
<name>A0AAE1ZCU9_SCHME</name>
<dbReference type="GO" id="GO:0036376">
    <property type="term" value="P:sodium ion export across plasma membrane"/>
    <property type="evidence" value="ECO:0007669"/>
    <property type="project" value="TreeGrafter"/>
</dbReference>
<proteinExistence type="inferred from homology"/>
<dbReference type="GO" id="GO:0001671">
    <property type="term" value="F:ATPase activator activity"/>
    <property type="evidence" value="ECO:0007669"/>
    <property type="project" value="TreeGrafter"/>
</dbReference>
<feature type="transmembrane region" description="Helical" evidence="7">
    <location>
        <begin position="58"/>
        <end position="82"/>
    </location>
</feature>
<accession>A0AAE1ZCU9</accession>
<evidence type="ECO:0000313" key="8">
    <source>
        <dbReference type="EMBL" id="KAK4471860.1"/>
    </source>
</evidence>
<sequence length="314" mass="36848">MFETSLLIENNNQHTQKCNSKKLFLMRRGWSMPILQKFYSHIHYIYNSFIWRRYLLRFIYLCGLYSIIAVIFTVYMYILFYFTILADYPKLTGLHNQLKLNPGLSMVPNPSFKTTLINFRTSNPVSYSSMMDEMTGFLSYYQYHLIGGMFASCEDNPSLLNMRRPCRFNLDSSGPCNLKNGYGYYEGKPCFAIKLNRIYGWLPEPLNNQTGVLLKCEGLTDIDSQYLGKICYYDSDSLKRHHAFKTDTDWCDKQYGIYDSMFYPYLNQGGYQSPLVFVHFSNVKRHVIIWIKCYALAKNINSNDSSIIFQILID</sequence>
<evidence type="ECO:0008006" key="10">
    <source>
        <dbReference type="Google" id="ProtNLM"/>
    </source>
</evidence>
<keyword evidence="9" id="KW-1185">Reference proteome</keyword>
<comment type="caution">
    <text evidence="8">The sequence shown here is derived from an EMBL/GenBank/DDBJ whole genome shotgun (WGS) entry which is preliminary data.</text>
</comment>
<keyword evidence="4" id="KW-0735">Signal-anchor</keyword>
<organism evidence="8 9">
    <name type="scientific">Schistosoma mekongi</name>
    <name type="common">Parasitic worm</name>
    <dbReference type="NCBI Taxonomy" id="38744"/>
    <lineage>
        <taxon>Eukaryota</taxon>
        <taxon>Metazoa</taxon>
        <taxon>Spiralia</taxon>
        <taxon>Lophotrochozoa</taxon>
        <taxon>Platyhelminthes</taxon>
        <taxon>Trematoda</taxon>
        <taxon>Digenea</taxon>
        <taxon>Strigeidida</taxon>
        <taxon>Schistosomatoidea</taxon>
        <taxon>Schistosomatidae</taxon>
        <taxon>Schistosoma</taxon>
    </lineage>
</organism>
<keyword evidence="5 7" id="KW-1133">Transmembrane helix</keyword>
<evidence type="ECO:0000256" key="6">
    <source>
        <dbReference type="ARBA" id="ARBA00023136"/>
    </source>
</evidence>
<evidence type="ECO:0000256" key="4">
    <source>
        <dbReference type="ARBA" id="ARBA00022968"/>
    </source>
</evidence>
<comment type="subcellular location">
    <subcellularLocation>
        <location evidence="1">Membrane</location>
        <topology evidence="1">Single-pass type II membrane protein</topology>
    </subcellularLocation>
</comment>
<evidence type="ECO:0000256" key="1">
    <source>
        <dbReference type="ARBA" id="ARBA00004606"/>
    </source>
</evidence>
<keyword evidence="3 7" id="KW-0812">Transmembrane</keyword>
<evidence type="ECO:0000256" key="5">
    <source>
        <dbReference type="ARBA" id="ARBA00022989"/>
    </source>
</evidence>
<dbReference type="AlphaFoldDB" id="A0AAE1ZCU9"/>
<dbReference type="Proteomes" id="UP001292079">
    <property type="component" value="Unassembled WGS sequence"/>
</dbReference>
<evidence type="ECO:0000256" key="3">
    <source>
        <dbReference type="ARBA" id="ARBA00022692"/>
    </source>
</evidence>
<dbReference type="EMBL" id="JALJAT010000003">
    <property type="protein sequence ID" value="KAK4471860.1"/>
    <property type="molecule type" value="Genomic_DNA"/>
</dbReference>
<dbReference type="InterPro" id="IPR038702">
    <property type="entry name" value="Na/K_ATPase_sub_beta_sf"/>
</dbReference>
<dbReference type="Pfam" id="PF00287">
    <property type="entry name" value="Na_K-ATPase"/>
    <property type="match status" value="1"/>
</dbReference>
<dbReference type="InterPro" id="IPR000402">
    <property type="entry name" value="Na/K_ATPase_sub_beta"/>
</dbReference>
<evidence type="ECO:0000313" key="9">
    <source>
        <dbReference type="Proteomes" id="UP001292079"/>
    </source>
</evidence>
<reference evidence="8" key="2">
    <citation type="journal article" date="2023" name="Infect Dis Poverty">
        <title>Chromosome-scale genome of the human blood fluke Schistosoma mekongi and its implications for public health.</title>
        <authorList>
            <person name="Zhou M."/>
            <person name="Xu L."/>
            <person name="Xu D."/>
            <person name="Chen W."/>
            <person name="Khan J."/>
            <person name="Hu Y."/>
            <person name="Huang H."/>
            <person name="Wei H."/>
            <person name="Zhang Y."/>
            <person name="Chusongsang P."/>
            <person name="Tanasarnprasert K."/>
            <person name="Hu X."/>
            <person name="Limpanont Y."/>
            <person name="Lv Z."/>
        </authorList>
    </citation>
    <scope>NUCLEOTIDE SEQUENCE</scope>
    <source>
        <strain evidence="8">LV_2022a</strain>
    </source>
</reference>
<evidence type="ECO:0000256" key="2">
    <source>
        <dbReference type="ARBA" id="ARBA00005876"/>
    </source>
</evidence>
<keyword evidence="6 7" id="KW-0472">Membrane</keyword>
<dbReference type="GO" id="GO:1990573">
    <property type="term" value="P:potassium ion import across plasma membrane"/>
    <property type="evidence" value="ECO:0007669"/>
    <property type="project" value="TreeGrafter"/>
</dbReference>
<dbReference type="PANTHER" id="PTHR11523">
    <property type="entry name" value="SODIUM/POTASSIUM-DEPENDENT ATPASE BETA SUBUNIT"/>
    <property type="match status" value="1"/>
</dbReference>
<gene>
    <name evidence="8" type="ORF">MN116_005249</name>
</gene>
<dbReference type="GO" id="GO:0005890">
    <property type="term" value="C:sodium:potassium-exchanging ATPase complex"/>
    <property type="evidence" value="ECO:0007669"/>
    <property type="project" value="InterPro"/>
</dbReference>